<feature type="non-terminal residue" evidence="1">
    <location>
        <position position="35"/>
    </location>
</feature>
<keyword evidence="2" id="KW-1185">Reference proteome</keyword>
<accession>A0A5C6M5P4</accession>
<dbReference type="AlphaFoldDB" id="A0A5C6M5P4"/>
<name>A0A5C6M5P4_9PLAN</name>
<evidence type="ECO:0000313" key="1">
    <source>
        <dbReference type="EMBL" id="TWW09312.1"/>
    </source>
</evidence>
<reference evidence="1 2" key="2">
    <citation type="submission" date="2019-08" db="EMBL/GenBank/DDBJ databases">
        <authorList>
            <person name="Henke P."/>
        </authorList>
    </citation>
    <scope>NUCLEOTIDE SEQUENCE [LARGE SCALE GENOMIC DNA]</scope>
    <source>
        <strain evidence="1">Phe10_nw2017</strain>
    </source>
</reference>
<dbReference type="Proteomes" id="UP000321083">
    <property type="component" value="Unassembled WGS sequence"/>
</dbReference>
<protein>
    <submittedName>
        <fullName evidence="1">Uncharacterized protein</fullName>
    </submittedName>
</protein>
<comment type="caution">
    <text evidence="1">The sequence shown here is derived from an EMBL/GenBank/DDBJ whole genome shotgun (WGS) entry which is preliminary data.</text>
</comment>
<sequence>MYPWVHIQLTLFNASFCSPDFPWKVSMAIGIDPLV</sequence>
<reference evidence="1 2" key="1">
    <citation type="submission" date="2019-08" db="EMBL/GenBank/DDBJ databases">
        <title>100 year-old enigma solved: identification of Planctomyces bekefii, the type genus and species of the phylum Planctomycetes.</title>
        <authorList>
            <person name="Svetlana D.N."/>
            <person name="Overmann J."/>
        </authorList>
    </citation>
    <scope>NUCLEOTIDE SEQUENCE [LARGE SCALE GENOMIC DNA]</scope>
    <source>
        <strain evidence="1">Phe10_nw2017</strain>
    </source>
</reference>
<gene>
    <name evidence="1" type="ORF">E3A20_15570</name>
</gene>
<evidence type="ECO:0000313" key="2">
    <source>
        <dbReference type="Proteomes" id="UP000321083"/>
    </source>
</evidence>
<dbReference type="EMBL" id="SRHE01000313">
    <property type="protein sequence ID" value="TWW09312.1"/>
    <property type="molecule type" value="Genomic_DNA"/>
</dbReference>
<organism evidence="1 2">
    <name type="scientific">Planctomyces bekefii</name>
    <dbReference type="NCBI Taxonomy" id="1653850"/>
    <lineage>
        <taxon>Bacteria</taxon>
        <taxon>Pseudomonadati</taxon>
        <taxon>Planctomycetota</taxon>
        <taxon>Planctomycetia</taxon>
        <taxon>Planctomycetales</taxon>
        <taxon>Planctomycetaceae</taxon>
        <taxon>Planctomyces</taxon>
    </lineage>
</organism>
<proteinExistence type="predicted"/>